<evidence type="ECO:0000256" key="7">
    <source>
        <dbReference type="ARBA" id="ARBA00023163"/>
    </source>
</evidence>
<evidence type="ECO:0000313" key="13">
    <source>
        <dbReference type="Proteomes" id="UP001557470"/>
    </source>
</evidence>
<evidence type="ECO:0000256" key="4">
    <source>
        <dbReference type="ARBA" id="ARBA00022771"/>
    </source>
</evidence>
<dbReference type="SUPFAM" id="SSF57667">
    <property type="entry name" value="beta-beta-alpha zinc fingers"/>
    <property type="match status" value="1"/>
</dbReference>
<accession>A0ABD0WML6</accession>
<dbReference type="PROSITE" id="PS00028">
    <property type="entry name" value="ZINC_FINGER_C2H2_1"/>
    <property type="match status" value="2"/>
</dbReference>
<evidence type="ECO:0000313" key="12">
    <source>
        <dbReference type="EMBL" id="KAL0978119.1"/>
    </source>
</evidence>
<keyword evidence="13" id="KW-1185">Reference proteome</keyword>
<protein>
    <recommendedName>
        <fullName evidence="11">C2H2-type domain-containing protein</fullName>
    </recommendedName>
</protein>
<dbReference type="SMART" id="SM00355">
    <property type="entry name" value="ZnF_C2H2"/>
    <property type="match status" value="2"/>
</dbReference>
<comment type="subcellular location">
    <subcellularLocation>
        <location evidence="1">Nucleus</location>
    </subcellularLocation>
</comment>
<keyword evidence="6" id="KW-0805">Transcription regulation</keyword>
<evidence type="ECO:0000256" key="10">
    <source>
        <dbReference type="SAM" id="MobiDB-lite"/>
    </source>
</evidence>
<dbReference type="InterPro" id="IPR013087">
    <property type="entry name" value="Znf_C2H2_type"/>
</dbReference>
<feature type="domain" description="C2H2-type" evidence="11">
    <location>
        <begin position="322"/>
        <end position="350"/>
    </location>
</feature>
<comment type="caution">
    <text evidence="12">The sequence shown here is derived from an EMBL/GenBank/DDBJ whole genome shotgun (WGS) entry which is preliminary data.</text>
</comment>
<feature type="domain" description="C2H2-type" evidence="11">
    <location>
        <begin position="294"/>
        <end position="321"/>
    </location>
</feature>
<keyword evidence="4 9" id="KW-0863">Zinc-finger</keyword>
<evidence type="ECO:0000256" key="5">
    <source>
        <dbReference type="ARBA" id="ARBA00022833"/>
    </source>
</evidence>
<dbReference type="InterPro" id="IPR036236">
    <property type="entry name" value="Znf_C2H2_sf"/>
</dbReference>
<dbReference type="InterPro" id="IPR050636">
    <property type="entry name" value="C2H2-ZF_domain-containing"/>
</dbReference>
<evidence type="ECO:0000256" key="2">
    <source>
        <dbReference type="ARBA" id="ARBA00022723"/>
    </source>
</evidence>
<evidence type="ECO:0000259" key="11">
    <source>
        <dbReference type="PROSITE" id="PS50157"/>
    </source>
</evidence>
<dbReference type="PANTHER" id="PTHR47772:SF13">
    <property type="entry name" value="GASTRULA ZINC FINGER PROTEIN XLCGF49.1-LIKE-RELATED"/>
    <property type="match status" value="1"/>
</dbReference>
<gene>
    <name evidence="12" type="ORF">UPYG_G00166140</name>
</gene>
<feature type="region of interest" description="Disordered" evidence="10">
    <location>
        <begin position="109"/>
        <end position="138"/>
    </location>
</feature>
<keyword evidence="3" id="KW-0677">Repeat</keyword>
<evidence type="ECO:0000256" key="3">
    <source>
        <dbReference type="ARBA" id="ARBA00022737"/>
    </source>
</evidence>
<dbReference type="Gene3D" id="3.30.160.60">
    <property type="entry name" value="Classic Zinc Finger"/>
    <property type="match status" value="2"/>
</dbReference>
<dbReference type="GO" id="GO:0008270">
    <property type="term" value="F:zinc ion binding"/>
    <property type="evidence" value="ECO:0007669"/>
    <property type="project" value="UniProtKB-KW"/>
</dbReference>
<dbReference type="Proteomes" id="UP001557470">
    <property type="component" value="Unassembled WGS sequence"/>
</dbReference>
<dbReference type="AlphaFoldDB" id="A0ABD0WML6"/>
<dbReference type="EMBL" id="JAGEUA010000005">
    <property type="protein sequence ID" value="KAL0978119.1"/>
    <property type="molecule type" value="Genomic_DNA"/>
</dbReference>
<keyword evidence="8" id="KW-0539">Nucleus</keyword>
<keyword evidence="7" id="KW-0804">Transcription</keyword>
<keyword evidence="5" id="KW-0862">Zinc</keyword>
<evidence type="ECO:0000256" key="6">
    <source>
        <dbReference type="ARBA" id="ARBA00023015"/>
    </source>
</evidence>
<sequence>MACCFLFHSHPAGGRISQKTTERLLRKYLFTSVIQTDKPFGSFSLCTFYLLIMSKLQLFNVFLSERLTAAAVEIFGAVEKTISEYEEDIYRSKKEIERLQRLLTLHRPDPQNFTEEDVPPQECLDQKRIPSPRQDYPDPTQIKVEQQQLAISQEEEHLHGLESDIKEVIITPFLKSDSEQDIPQPLHLHQIQNGENKKNKCVSINRTELDMKVEPDEAGYQVSETNSGQTADTICSVPEPLSIFQSLSSTNSDCSEELTANSVRVDIRRSTLRKQSGQTCLNSPPLIDTGEKLYGCHMCSKCFLTQEYLQKHMQMHAGEKKFDCNFCRKHFTRKCHLAEHVRTLHPGENLFDLQMPSSSKERTARHRARINADPDARELYLAKRRARYQRRRAQGKRDYPPIELMSEAAKRLKREQWRAAQKKCREKCKVRSDLTAVSLKDTEKHLLPKHAFTSTREPCTTTVFSGTTKS</sequence>
<reference evidence="12 13" key="1">
    <citation type="submission" date="2024-06" db="EMBL/GenBank/DDBJ databases">
        <authorList>
            <person name="Pan Q."/>
            <person name="Wen M."/>
            <person name="Jouanno E."/>
            <person name="Zahm M."/>
            <person name="Klopp C."/>
            <person name="Cabau C."/>
            <person name="Louis A."/>
            <person name="Berthelot C."/>
            <person name="Parey E."/>
            <person name="Roest Crollius H."/>
            <person name="Montfort J."/>
            <person name="Robinson-Rechavi M."/>
            <person name="Bouchez O."/>
            <person name="Lampietro C."/>
            <person name="Lopez Roques C."/>
            <person name="Donnadieu C."/>
            <person name="Postlethwait J."/>
            <person name="Bobe J."/>
            <person name="Verreycken H."/>
            <person name="Guiguen Y."/>
        </authorList>
    </citation>
    <scope>NUCLEOTIDE SEQUENCE [LARGE SCALE GENOMIC DNA]</scope>
    <source>
        <strain evidence="12">Up_M1</strain>
        <tissue evidence="12">Testis</tissue>
    </source>
</reference>
<evidence type="ECO:0000256" key="8">
    <source>
        <dbReference type="ARBA" id="ARBA00023242"/>
    </source>
</evidence>
<name>A0ABD0WML6_UMBPY</name>
<keyword evidence="2" id="KW-0479">Metal-binding</keyword>
<evidence type="ECO:0000256" key="9">
    <source>
        <dbReference type="PROSITE-ProRule" id="PRU00042"/>
    </source>
</evidence>
<evidence type="ECO:0000256" key="1">
    <source>
        <dbReference type="ARBA" id="ARBA00004123"/>
    </source>
</evidence>
<dbReference type="GO" id="GO:0005634">
    <property type="term" value="C:nucleus"/>
    <property type="evidence" value="ECO:0007669"/>
    <property type="project" value="UniProtKB-SubCell"/>
</dbReference>
<proteinExistence type="predicted"/>
<organism evidence="12 13">
    <name type="scientific">Umbra pygmaea</name>
    <name type="common">Eastern mudminnow</name>
    <dbReference type="NCBI Taxonomy" id="75934"/>
    <lineage>
        <taxon>Eukaryota</taxon>
        <taxon>Metazoa</taxon>
        <taxon>Chordata</taxon>
        <taxon>Craniata</taxon>
        <taxon>Vertebrata</taxon>
        <taxon>Euteleostomi</taxon>
        <taxon>Actinopterygii</taxon>
        <taxon>Neopterygii</taxon>
        <taxon>Teleostei</taxon>
        <taxon>Protacanthopterygii</taxon>
        <taxon>Esociformes</taxon>
        <taxon>Umbridae</taxon>
        <taxon>Umbra</taxon>
    </lineage>
</organism>
<dbReference type="PROSITE" id="PS50157">
    <property type="entry name" value="ZINC_FINGER_C2H2_2"/>
    <property type="match status" value="2"/>
</dbReference>
<dbReference type="PANTHER" id="PTHR47772">
    <property type="entry name" value="ZINC FINGER PROTEIN 200"/>
    <property type="match status" value="1"/>
</dbReference>